<evidence type="ECO:0000256" key="1">
    <source>
        <dbReference type="SAM" id="MobiDB-lite"/>
    </source>
</evidence>
<sequence length="50" mass="5481">MMTWIAPSSKRITKIADSFRTRKVPSSIPAADSPCQSFRLPPGMETVLSS</sequence>
<dbReference type="InParanoid" id="Q2LXM5"/>
<dbReference type="AlphaFoldDB" id="Q2LXM5"/>
<dbReference type="HOGENOM" id="CLU_3123523_0_0_7"/>
<dbReference type="Proteomes" id="UP000001933">
    <property type="component" value="Chromosome"/>
</dbReference>
<feature type="region of interest" description="Disordered" evidence="1">
    <location>
        <begin position="25"/>
        <end position="50"/>
    </location>
</feature>
<keyword evidence="3" id="KW-1185">Reference proteome</keyword>
<evidence type="ECO:0000313" key="2">
    <source>
        <dbReference type="EMBL" id="ABC78838.1"/>
    </source>
</evidence>
<accession>Q2LXM5</accession>
<proteinExistence type="predicted"/>
<dbReference type="KEGG" id="sat:SYN_00313"/>
<dbReference type="EMBL" id="CP000252">
    <property type="protein sequence ID" value="ABC78838.1"/>
    <property type="molecule type" value="Genomic_DNA"/>
</dbReference>
<organism evidence="2 3">
    <name type="scientific">Syntrophus aciditrophicus (strain SB)</name>
    <dbReference type="NCBI Taxonomy" id="56780"/>
    <lineage>
        <taxon>Bacteria</taxon>
        <taxon>Pseudomonadati</taxon>
        <taxon>Thermodesulfobacteriota</taxon>
        <taxon>Syntrophia</taxon>
        <taxon>Syntrophales</taxon>
        <taxon>Syntrophaceae</taxon>
        <taxon>Syntrophus</taxon>
    </lineage>
</organism>
<protein>
    <submittedName>
        <fullName evidence="2">Hypothetical cytosolic protein</fullName>
    </submittedName>
</protein>
<evidence type="ECO:0000313" key="3">
    <source>
        <dbReference type="Proteomes" id="UP000001933"/>
    </source>
</evidence>
<name>Q2LXM5_SYNAS</name>
<gene>
    <name evidence="2" type="ORF">SYN_00313</name>
</gene>
<reference evidence="2 3" key="1">
    <citation type="journal article" date="2007" name="Proc. Natl. Acad. Sci. U.S.A.">
        <title>The genome of Syntrophus aciditrophicus: life at the thermodynamic limit of microbial growth.</title>
        <authorList>
            <person name="McInerney M.J."/>
            <person name="Rohlin L."/>
            <person name="Mouttaki H."/>
            <person name="Kim U."/>
            <person name="Krupp R.S."/>
            <person name="Rios-Hernandez L."/>
            <person name="Sieber J."/>
            <person name="Struchtemeyer C.G."/>
            <person name="Bhattacharyya A."/>
            <person name="Campbell J.W."/>
            <person name="Gunsalus R.P."/>
        </authorList>
    </citation>
    <scope>NUCLEOTIDE SEQUENCE [LARGE SCALE GENOMIC DNA]</scope>
    <source>
        <strain evidence="2 3">SB</strain>
    </source>
</reference>
<dbReference type="STRING" id="56780.SYN_00313"/>